<keyword evidence="5" id="KW-1185">Reference proteome</keyword>
<keyword evidence="2" id="KW-1003">Cell membrane</keyword>
<feature type="transmembrane region" description="Helical" evidence="3">
    <location>
        <begin position="117"/>
        <end position="138"/>
    </location>
</feature>
<sequence>MVKSKLHGMILASLFAALMGIGANITSLLPFFVIAGVPITFQPVVSLLAGTLLGKKYGTLAMALYLFIGLAGIPVFARFSGGISAILSPTFGFLLAFILVAWIAGVITEKSKSFRSILVASLIGTVVVYIIGTNWLYLAYKFWFDAPEGFSYEMAWTIMMVPLPKDIALSILSTMISYKVLRAFPTMEHSSTTIKHEVIR</sequence>
<reference evidence="4 5" key="1">
    <citation type="submission" date="2018-06" db="EMBL/GenBank/DDBJ databases">
        <title>Genomic Encyclopedia of Type Strains, Phase IV (KMG-IV): sequencing the most valuable type-strain genomes for metagenomic binning, comparative biology and taxonomic classification.</title>
        <authorList>
            <person name="Goeker M."/>
        </authorList>
    </citation>
    <scope>NUCLEOTIDE SEQUENCE [LARGE SCALE GENOMIC DNA]</scope>
    <source>
        <strain evidence="4 5">DSM 5</strain>
    </source>
</reference>
<dbReference type="GO" id="GO:0005886">
    <property type="term" value="C:plasma membrane"/>
    <property type="evidence" value="ECO:0007669"/>
    <property type="project" value="UniProtKB-SubCell"/>
</dbReference>
<evidence type="ECO:0000256" key="2">
    <source>
        <dbReference type="PIRNR" id="PIRNR016661"/>
    </source>
</evidence>
<comment type="similarity">
    <text evidence="1 2">Belongs to the BioY family.</text>
</comment>
<evidence type="ECO:0000313" key="5">
    <source>
        <dbReference type="Proteomes" id="UP000248646"/>
    </source>
</evidence>
<proteinExistence type="inferred from homology"/>
<accession>A0A2W7MGE1</accession>
<organism evidence="4 5">
    <name type="scientific">Psychrobacillus insolitus</name>
    <dbReference type="NCBI Taxonomy" id="1461"/>
    <lineage>
        <taxon>Bacteria</taxon>
        <taxon>Bacillati</taxon>
        <taxon>Bacillota</taxon>
        <taxon>Bacilli</taxon>
        <taxon>Bacillales</taxon>
        <taxon>Bacillaceae</taxon>
        <taxon>Psychrobacillus</taxon>
    </lineage>
</organism>
<comment type="subcellular location">
    <subcellularLocation>
        <location evidence="2">Cell membrane</location>
        <topology evidence="2">Multi-pass membrane protein</topology>
    </subcellularLocation>
</comment>
<dbReference type="EMBL" id="QKZI01000004">
    <property type="protein sequence ID" value="PZX04663.1"/>
    <property type="molecule type" value="Genomic_DNA"/>
</dbReference>
<keyword evidence="2" id="KW-0813">Transport</keyword>
<keyword evidence="3" id="KW-0812">Transmembrane</keyword>
<dbReference type="InterPro" id="IPR003784">
    <property type="entry name" value="BioY"/>
</dbReference>
<feature type="transmembrane region" description="Helical" evidence="3">
    <location>
        <begin position="158"/>
        <end position="181"/>
    </location>
</feature>
<gene>
    <name evidence="4" type="ORF">C7437_104175</name>
</gene>
<dbReference type="AlphaFoldDB" id="A0A2W7MGE1"/>
<protein>
    <recommendedName>
        <fullName evidence="2">Biotin transporter</fullName>
    </recommendedName>
</protein>
<evidence type="ECO:0000256" key="3">
    <source>
        <dbReference type="SAM" id="Phobius"/>
    </source>
</evidence>
<dbReference type="Proteomes" id="UP000248646">
    <property type="component" value="Unassembled WGS sequence"/>
</dbReference>
<keyword evidence="2 3" id="KW-0472">Membrane</keyword>
<evidence type="ECO:0000313" key="4">
    <source>
        <dbReference type="EMBL" id="PZX04663.1"/>
    </source>
</evidence>
<feature type="transmembrane region" description="Helical" evidence="3">
    <location>
        <begin position="60"/>
        <end position="77"/>
    </location>
</feature>
<dbReference type="PIRSF" id="PIRSF016661">
    <property type="entry name" value="BioY"/>
    <property type="match status" value="1"/>
</dbReference>
<feature type="transmembrane region" description="Helical" evidence="3">
    <location>
        <begin position="32"/>
        <end position="53"/>
    </location>
</feature>
<evidence type="ECO:0000256" key="1">
    <source>
        <dbReference type="ARBA" id="ARBA00010692"/>
    </source>
</evidence>
<feature type="transmembrane region" description="Helical" evidence="3">
    <location>
        <begin position="83"/>
        <end position="105"/>
    </location>
</feature>
<name>A0A2W7MGE1_9BACI</name>
<dbReference type="GO" id="GO:0015225">
    <property type="term" value="F:biotin transmembrane transporter activity"/>
    <property type="evidence" value="ECO:0007669"/>
    <property type="project" value="UniProtKB-UniRule"/>
</dbReference>
<comment type="caution">
    <text evidence="4">The sequence shown here is derived from an EMBL/GenBank/DDBJ whole genome shotgun (WGS) entry which is preliminary data.</text>
</comment>
<dbReference type="Gene3D" id="1.10.1760.20">
    <property type="match status" value="1"/>
</dbReference>
<dbReference type="PANTHER" id="PTHR34295">
    <property type="entry name" value="BIOTIN TRANSPORTER BIOY"/>
    <property type="match status" value="1"/>
</dbReference>
<dbReference type="Pfam" id="PF02632">
    <property type="entry name" value="BioY"/>
    <property type="match status" value="1"/>
</dbReference>
<dbReference type="PANTHER" id="PTHR34295:SF1">
    <property type="entry name" value="BIOTIN TRANSPORTER BIOY"/>
    <property type="match status" value="1"/>
</dbReference>
<keyword evidence="3" id="KW-1133">Transmembrane helix</keyword>